<evidence type="ECO:0000256" key="1">
    <source>
        <dbReference type="SAM" id="Phobius"/>
    </source>
</evidence>
<evidence type="ECO:0000313" key="2">
    <source>
        <dbReference type="EMBL" id="GAA1812479.1"/>
    </source>
</evidence>
<sequence>MHDNGDRALDGLTSWSEDTYATRLSRLKRRRRDVLAVGAALTAFVVAVSAGGAAASIYNDVPGWLRAMIFTLIIVAGSGLAFAWMRFQEESERIEQAIEQRGDLATTLIGNRRLPRHADAFWIVGLVCTGLAPMAFLTAAWCAAF</sequence>
<keyword evidence="1" id="KW-1133">Transmembrane helix</keyword>
<feature type="transmembrane region" description="Helical" evidence="1">
    <location>
        <begin position="120"/>
        <end position="141"/>
    </location>
</feature>
<comment type="caution">
    <text evidence="2">The sequence shown here is derived from an EMBL/GenBank/DDBJ whole genome shotgun (WGS) entry which is preliminary data.</text>
</comment>
<evidence type="ECO:0000313" key="3">
    <source>
        <dbReference type="Proteomes" id="UP001500002"/>
    </source>
</evidence>
<accession>A0ABN2M8Q4</accession>
<organism evidence="2 3">
    <name type="scientific">Agromyces neolithicus</name>
    <dbReference type="NCBI Taxonomy" id="269420"/>
    <lineage>
        <taxon>Bacteria</taxon>
        <taxon>Bacillati</taxon>
        <taxon>Actinomycetota</taxon>
        <taxon>Actinomycetes</taxon>
        <taxon>Micrococcales</taxon>
        <taxon>Microbacteriaceae</taxon>
        <taxon>Agromyces</taxon>
    </lineage>
</organism>
<keyword evidence="3" id="KW-1185">Reference proteome</keyword>
<feature type="transmembrane region" description="Helical" evidence="1">
    <location>
        <begin position="34"/>
        <end position="58"/>
    </location>
</feature>
<keyword evidence="1" id="KW-0812">Transmembrane</keyword>
<keyword evidence="1" id="KW-0472">Membrane</keyword>
<name>A0ABN2M8Q4_9MICO</name>
<reference evidence="2 3" key="1">
    <citation type="journal article" date="2019" name="Int. J. Syst. Evol. Microbiol.">
        <title>The Global Catalogue of Microorganisms (GCM) 10K type strain sequencing project: providing services to taxonomists for standard genome sequencing and annotation.</title>
        <authorList>
            <consortium name="The Broad Institute Genomics Platform"/>
            <consortium name="The Broad Institute Genome Sequencing Center for Infectious Disease"/>
            <person name="Wu L."/>
            <person name="Ma J."/>
        </authorList>
    </citation>
    <scope>NUCLEOTIDE SEQUENCE [LARGE SCALE GENOMIC DNA]</scope>
    <source>
        <strain evidence="2 3">JCM 14322</strain>
    </source>
</reference>
<protein>
    <submittedName>
        <fullName evidence="2">Uncharacterized protein</fullName>
    </submittedName>
</protein>
<dbReference type="EMBL" id="BAAANJ010000007">
    <property type="protein sequence ID" value="GAA1812479.1"/>
    <property type="molecule type" value="Genomic_DNA"/>
</dbReference>
<gene>
    <name evidence="2" type="ORF">GCM10009749_22140</name>
</gene>
<proteinExistence type="predicted"/>
<dbReference type="Proteomes" id="UP001500002">
    <property type="component" value="Unassembled WGS sequence"/>
</dbReference>
<feature type="transmembrane region" description="Helical" evidence="1">
    <location>
        <begin position="64"/>
        <end position="84"/>
    </location>
</feature>